<name>A0AAV4Q5J1_9ARAC</name>
<dbReference type="Proteomes" id="UP001054837">
    <property type="component" value="Unassembled WGS sequence"/>
</dbReference>
<evidence type="ECO:0000313" key="3">
    <source>
        <dbReference type="Proteomes" id="UP001054837"/>
    </source>
</evidence>
<keyword evidence="3" id="KW-1185">Reference proteome</keyword>
<sequence length="132" mass="14750">MGLGWSQPPDKVQWKGVTSCRFVIFIHSTTTELIGAVLDAFAVVRSVRLLTARAHYIKCMRSVGMARGQTEPPPPPFRFSIKRKGTPVRTSPPFPFTVSIGSDDLSLSRVGCRNPSVYIKKKKGEEKNRLLY</sequence>
<protein>
    <submittedName>
        <fullName evidence="2">Uncharacterized protein</fullName>
    </submittedName>
</protein>
<reference evidence="2 3" key="1">
    <citation type="submission" date="2021-06" db="EMBL/GenBank/DDBJ databases">
        <title>Caerostris darwini draft genome.</title>
        <authorList>
            <person name="Kono N."/>
            <person name="Arakawa K."/>
        </authorList>
    </citation>
    <scope>NUCLEOTIDE SEQUENCE [LARGE SCALE GENOMIC DNA]</scope>
</reference>
<accession>A0AAV4Q5J1</accession>
<dbReference type="AlphaFoldDB" id="A0AAV4Q5J1"/>
<dbReference type="EMBL" id="BPLQ01003810">
    <property type="protein sequence ID" value="GIY03452.1"/>
    <property type="molecule type" value="Genomic_DNA"/>
</dbReference>
<evidence type="ECO:0000256" key="1">
    <source>
        <dbReference type="SAM" id="MobiDB-lite"/>
    </source>
</evidence>
<feature type="region of interest" description="Disordered" evidence="1">
    <location>
        <begin position="67"/>
        <end position="90"/>
    </location>
</feature>
<comment type="caution">
    <text evidence="2">The sequence shown here is derived from an EMBL/GenBank/DDBJ whole genome shotgun (WGS) entry which is preliminary data.</text>
</comment>
<proteinExistence type="predicted"/>
<gene>
    <name evidence="2" type="ORF">CDAR_28711</name>
</gene>
<evidence type="ECO:0000313" key="2">
    <source>
        <dbReference type="EMBL" id="GIY03452.1"/>
    </source>
</evidence>
<organism evidence="2 3">
    <name type="scientific">Caerostris darwini</name>
    <dbReference type="NCBI Taxonomy" id="1538125"/>
    <lineage>
        <taxon>Eukaryota</taxon>
        <taxon>Metazoa</taxon>
        <taxon>Ecdysozoa</taxon>
        <taxon>Arthropoda</taxon>
        <taxon>Chelicerata</taxon>
        <taxon>Arachnida</taxon>
        <taxon>Araneae</taxon>
        <taxon>Araneomorphae</taxon>
        <taxon>Entelegynae</taxon>
        <taxon>Araneoidea</taxon>
        <taxon>Araneidae</taxon>
        <taxon>Caerostris</taxon>
    </lineage>
</organism>